<dbReference type="GO" id="GO:0005886">
    <property type="term" value="C:plasma membrane"/>
    <property type="evidence" value="ECO:0007669"/>
    <property type="project" value="TreeGrafter"/>
</dbReference>
<evidence type="ECO:0000313" key="5">
    <source>
        <dbReference type="Proteomes" id="UP000646548"/>
    </source>
</evidence>
<dbReference type="InterPro" id="IPR013783">
    <property type="entry name" value="Ig-like_fold"/>
</dbReference>
<evidence type="ECO:0000256" key="2">
    <source>
        <dbReference type="ARBA" id="ARBA00022859"/>
    </source>
</evidence>
<organism evidence="4 5">
    <name type="scientific">Oryzias melastigma</name>
    <name type="common">Marine medaka</name>
    <dbReference type="NCBI Taxonomy" id="30732"/>
    <lineage>
        <taxon>Eukaryota</taxon>
        <taxon>Metazoa</taxon>
        <taxon>Chordata</taxon>
        <taxon>Craniata</taxon>
        <taxon>Vertebrata</taxon>
        <taxon>Euteleostomi</taxon>
        <taxon>Actinopterygii</taxon>
        <taxon>Neopterygii</taxon>
        <taxon>Teleostei</taxon>
        <taxon>Neoteleostei</taxon>
        <taxon>Acanthomorphata</taxon>
        <taxon>Ovalentaria</taxon>
        <taxon>Atherinomorphae</taxon>
        <taxon>Beloniformes</taxon>
        <taxon>Adrianichthyidae</taxon>
        <taxon>Oryziinae</taxon>
        <taxon>Oryzias</taxon>
    </lineage>
</organism>
<name>A0A834F7D9_ORYME</name>
<dbReference type="Proteomes" id="UP000646548">
    <property type="component" value="Unassembled WGS sequence"/>
</dbReference>
<sequence length="119" mass="13624">MSLGVEVHQSPSEIITRPKQTLQISCSHSKTDYWLMLWYQRPPGDSSMKLIGYLYLKDSTLEEAFQKDFSFSGDLSGDTKKNSSLVIRNTEQNLNAVYYCAAREARQQKTPEIAAKTRR</sequence>
<dbReference type="EMBL" id="WKFB01000404">
    <property type="protein sequence ID" value="KAF6724131.1"/>
    <property type="molecule type" value="Genomic_DNA"/>
</dbReference>
<proteinExistence type="predicted"/>
<dbReference type="AlphaFoldDB" id="A0A834F7D9"/>
<dbReference type="GO" id="GO:0002376">
    <property type="term" value="P:immune system process"/>
    <property type="evidence" value="ECO:0007669"/>
    <property type="project" value="UniProtKB-KW"/>
</dbReference>
<keyword evidence="2" id="KW-0391">Immunity</keyword>
<dbReference type="SUPFAM" id="SSF48726">
    <property type="entry name" value="Immunoglobulin"/>
    <property type="match status" value="1"/>
</dbReference>
<evidence type="ECO:0000313" key="4">
    <source>
        <dbReference type="EMBL" id="KAF6724131.1"/>
    </source>
</evidence>
<dbReference type="GO" id="GO:0007166">
    <property type="term" value="P:cell surface receptor signaling pathway"/>
    <property type="evidence" value="ECO:0007669"/>
    <property type="project" value="TreeGrafter"/>
</dbReference>
<dbReference type="PANTHER" id="PTHR23268">
    <property type="entry name" value="T-CELL RECEPTOR BETA CHAIN"/>
    <property type="match status" value="1"/>
</dbReference>
<dbReference type="InterPro" id="IPR050413">
    <property type="entry name" value="TCR_beta_variable"/>
</dbReference>
<dbReference type="PANTHER" id="PTHR23268:SF102">
    <property type="entry name" value="IMMUNOGLOBULIN V-SET DOMAIN-CONTAINING PROTEIN"/>
    <property type="match status" value="1"/>
</dbReference>
<dbReference type="Pfam" id="PF07686">
    <property type="entry name" value="V-set"/>
    <property type="match status" value="1"/>
</dbReference>
<reference evidence="4" key="1">
    <citation type="journal article" name="BMC Genomics">
        <title>Long-read sequencing and de novo genome assembly of marine medaka (Oryzias melastigma).</title>
        <authorList>
            <person name="Liang P."/>
            <person name="Saqib H.S.A."/>
            <person name="Ni X."/>
            <person name="Shen Y."/>
        </authorList>
    </citation>
    <scope>NUCLEOTIDE SEQUENCE</scope>
    <source>
        <strain evidence="4">Bigg-433</strain>
    </source>
</reference>
<dbReference type="InterPro" id="IPR013106">
    <property type="entry name" value="Ig_V-set"/>
</dbReference>
<dbReference type="InterPro" id="IPR036179">
    <property type="entry name" value="Ig-like_dom_sf"/>
</dbReference>
<protein>
    <submittedName>
        <fullName evidence="4">Ig kappa chain V region S211</fullName>
    </submittedName>
</protein>
<comment type="caution">
    <text evidence="4">The sequence shown here is derived from an EMBL/GenBank/DDBJ whole genome shotgun (WGS) entry which is preliminary data.</text>
</comment>
<keyword evidence="1" id="KW-0732">Signal</keyword>
<dbReference type="Gene3D" id="2.60.40.10">
    <property type="entry name" value="Immunoglobulins"/>
    <property type="match status" value="1"/>
</dbReference>
<feature type="domain" description="Immunoglobulin V-set" evidence="3">
    <location>
        <begin position="21"/>
        <end position="102"/>
    </location>
</feature>
<dbReference type="SMART" id="SM00406">
    <property type="entry name" value="IGv"/>
    <property type="match status" value="1"/>
</dbReference>
<evidence type="ECO:0000256" key="1">
    <source>
        <dbReference type="ARBA" id="ARBA00022729"/>
    </source>
</evidence>
<gene>
    <name evidence="4" type="ORF">FQA47_003575</name>
</gene>
<evidence type="ECO:0000259" key="3">
    <source>
        <dbReference type="SMART" id="SM00406"/>
    </source>
</evidence>
<accession>A0A834F7D9</accession>